<dbReference type="PANTHER" id="PTHR11070:SF2">
    <property type="entry name" value="ATP-DEPENDENT DNA HELICASE SRS2"/>
    <property type="match status" value="1"/>
</dbReference>
<dbReference type="Pfam" id="PF00580">
    <property type="entry name" value="UvrD-helicase"/>
    <property type="match status" value="1"/>
</dbReference>
<keyword evidence="1 9" id="KW-0547">Nucleotide-binding</keyword>
<feature type="domain" description="UvrD-like helicase ATP-binding" evidence="10">
    <location>
        <begin position="1"/>
        <end position="290"/>
    </location>
</feature>
<dbReference type="SUPFAM" id="SSF52540">
    <property type="entry name" value="P-loop containing nucleoside triphosphate hydrolases"/>
    <property type="match status" value="1"/>
</dbReference>
<geneLocation type="plasmid" evidence="12"/>
<proteinExistence type="predicted"/>
<dbReference type="InterPro" id="IPR027417">
    <property type="entry name" value="P-loop_NTPase"/>
</dbReference>
<evidence type="ECO:0000256" key="1">
    <source>
        <dbReference type="ARBA" id="ARBA00022741"/>
    </source>
</evidence>
<sequence length="632" mass="72029">MKAIRIVGNAGTGKTTTLLSLYSYLTNRPLSSLQRDIINEYFGDLNVPRGKEALMLTFSSTAAKELAKRLTGQEDTGYLTNIRTLHSFAASYLAQRRSIKFPTVNGRPGDTFVVFCRKFNIPFSTEEPFAPLLGNTIANMLSAAINRYYPEEKDIGIVLAKHILPRLQGKEQEVLLSYLEFKEKTGYWDYNDVLMALFDEEHIDLSSFGDEEIGYLIIDEAQDLSALQYSIISKIVQDNQDAIDLVVFAGDPHQTIYSFQAADPRFFMELDKLLGVDVETIVLKRSFRVPRTVSFASKQLLIRTRAVLNPSFLNYEPRPEIGEYRVIPFVDLVDGNTVSEAIKMSQVRKLIEEAGDELKRGKSVAILTRTNVQARFFEKLFILAGYSPKRLKASAASAADKLMFILAGVDYLQNGLEEGAVPKEVKEELFASPGWRANVKRFLRLTAFSRYLDNELIERMLLYSFKERGVNFDKMKFKGATLDHVQKNEKLRRLVEKNRPVIERFLENPMRFLSRKDVETYLRDKDYYDVLLVLLRTGRALTDSHLFIDTIHASKGAEFDVVYLYDSTRALPATESEKREAVFVLYVGMTRAREALRILDTENSLLGYFKREHSLYELGNASLVQHLAQVAT</sequence>
<dbReference type="EC" id="5.6.2.4" evidence="7"/>
<reference evidence="11 12" key="1">
    <citation type="submission" date="2016-03" db="EMBL/GenBank/DDBJ databases">
        <title>Complete genome sequence of Thermococcus profundus strain DT5432.</title>
        <authorList>
            <person name="Oger P.M."/>
        </authorList>
    </citation>
    <scope>NUCLEOTIDE SEQUENCE [LARGE SCALE GENOMIC DNA]</scope>
    <source>
        <strain evidence="11 12">DT 5432</strain>
        <plasmid evidence="12">Plasmid</plasmid>
    </source>
</reference>
<evidence type="ECO:0000256" key="9">
    <source>
        <dbReference type="PROSITE-ProRule" id="PRU00560"/>
    </source>
</evidence>
<dbReference type="OrthoDB" id="88793at2157"/>
<name>A0A2Z2ME00_THEPR</name>
<dbReference type="KEGG" id="tprf:A3L09_10615"/>
<dbReference type="PROSITE" id="PS51198">
    <property type="entry name" value="UVRD_HELICASE_ATP_BIND"/>
    <property type="match status" value="1"/>
</dbReference>
<accession>A0A2Z2ME00</accession>
<evidence type="ECO:0000256" key="6">
    <source>
        <dbReference type="ARBA" id="ARBA00034617"/>
    </source>
</evidence>
<dbReference type="GO" id="GO:0016787">
    <property type="term" value="F:hydrolase activity"/>
    <property type="evidence" value="ECO:0007669"/>
    <property type="project" value="UniProtKB-UniRule"/>
</dbReference>
<dbReference type="GO" id="GO:0043138">
    <property type="term" value="F:3'-5' DNA helicase activity"/>
    <property type="evidence" value="ECO:0007669"/>
    <property type="project" value="UniProtKB-EC"/>
</dbReference>
<comment type="catalytic activity">
    <reaction evidence="8">
        <text>ATP + H2O = ADP + phosphate + H(+)</text>
        <dbReference type="Rhea" id="RHEA:13065"/>
        <dbReference type="ChEBI" id="CHEBI:15377"/>
        <dbReference type="ChEBI" id="CHEBI:15378"/>
        <dbReference type="ChEBI" id="CHEBI:30616"/>
        <dbReference type="ChEBI" id="CHEBI:43474"/>
        <dbReference type="ChEBI" id="CHEBI:456216"/>
        <dbReference type="EC" id="5.6.2.4"/>
    </reaction>
</comment>
<dbReference type="InterPro" id="IPR000212">
    <property type="entry name" value="DNA_helicase_UvrD/REP"/>
</dbReference>
<dbReference type="PANTHER" id="PTHR11070">
    <property type="entry name" value="UVRD / RECB / PCRA DNA HELICASE FAMILY MEMBER"/>
    <property type="match status" value="1"/>
</dbReference>
<dbReference type="Gene3D" id="1.10.486.10">
    <property type="entry name" value="PCRA, domain 4"/>
    <property type="match status" value="1"/>
</dbReference>
<evidence type="ECO:0000256" key="8">
    <source>
        <dbReference type="ARBA" id="ARBA00048988"/>
    </source>
</evidence>
<keyword evidence="5" id="KW-0413">Isomerase</keyword>
<gene>
    <name evidence="11" type="ORF">A3L09_10615</name>
</gene>
<dbReference type="GeneID" id="33320873"/>
<evidence type="ECO:0000313" key="11">
    <source>
        <dbReference type="EMBL" id="ASJ03803.1"/>
    </source>
</evidence>
<dbReference type="Pfam" id="PF13361">
    <property type="entry name" value="UvrD_C"/>
    <property type="match status" value="1"/>
</dbReference>
<keyword evidence="3 9" id="KW-0347">Helicase</keyword>
<protein>
    <recommendedName>
        <fullName evidence="7">DNA 3'-5' helicase</fullName>
        <ecNumber evidence="7">5.6.2.4</ecNumber>
    </recommendedName>
</protein>
<evidence type="ECO:0000256" key="4">
    <source>
        <dbReference type="ARBA" id="ARBA00022840"/>
    </source>
</evidence>
<dbReference type="RefSeq" id="WP_088859064.1">
    <property type="nucleotide sequence ID" value="NZ_CP014863.1"/>
</dbReference>
<feature type="binding site" evidence="9">
    <location>
        <begin position="8"/>
        <end position="15"/>
    </location>
    <ligand>
        <name>ATP</name>
        <dbReference type="ChEBI" id="CHEBI:30616"/>
    </ligand>
</feature>
<organism evidence="11 12">
    <name type="scientific">Thermococcus profundus</name>
    <dbReference type="NCBI Taxonomy" id="49899"/>
    <lineage>
        <taxon>Archaea</taxon>
        <taxon>Methanobacteriati</taxon>
        <taxon>Methanobacteriota</taxon>
        <taxon>Thermococci</taxon>
        <taxon>Thermococcales</taxon>
        <taxon>Thermococcaceae</taxon>
        <taxon>Thermococcus</taxon>
    </lineage>
</organism>
<evidence type="ECO:0000256" key="3">
    <source>
        <dbReference type="ARBA" id="ARBA00022806"/>
    </source>
</evidence>
<dbReference type="InterPro" id="IPR014017">
    <property type="entry name" value="DNA_helicase_UvrD-like_C"/>
</dbReference>
<evidence type="ECO:0000259" key="10">
    <source>
        <dbReference type="PROSITE" id="PS51198"/>
    </source>
</evidence>
<dbReference type="GO" id="GO:0000725">
    <property type="term" value="P:recombinational repair"/>
    <property type="evidence" value="ECO:0007669"/>
    <property type="project" value="TreeGrafter"/>
</dbReference>
<keyword evidence="4 9" id="KW-0067">ATP-binding</keyword>
<dbReference type="GO" id="GO:0005524">
    <property type="term" value="F:ATP binding"/>
    <property type="evidence" value="ECO:0007669"/>
    <property type="project" value="UniProtKB-UniRule"/>
</dbReference>
<dbReference type="AlphaFoldDB" id="A0A2Z2ME00"/>
<evidence type="ECO:0000256" key="2">
    <source>
        <dbReference type="ARBA" id="ARBA00022801"/>
    </source>
</evidence>
<dbReference type="GO" id="GO:0003677">
    <property type="term" value="F:DNA binding"/>
    <property type="evidence" value="ECO:0007669"/>
    <property type="project" value="InterPro"/>
</dbReference>
<dbReference type="Gene3D" id="3.40.50.300">
    <property type="entry name" value="P-loop containing nucleotide triphosphate hydrolases"/>
    <property type="match status" value="2"/>
</dbReference>
<evidence type="ECO:0000256" key="5">
    <source>
        <dbReference type="ARBA" id="ARBA00023235"/>
    </source>
</evidence>
<evidence type="ECO:0000256" key="7">
    <source>
        <dbReference type="ARBA" id="ARBA00034808"/>
    </source>
</evidence>
<evidence type="ECO:0000313" key="12">
    <source>
        <dbReference type="Proteomes" id="UP000250179"/>
    </source>
</evidence>
<comment type="catalytic activity">
    <reaction evidence="6">
        <text>Couples ATP hydrolysis with the unwinding of duplex DNA by translocating in the 3'-5' direction.</text>
        <dbReference type="EC" id="5.6.2.4"/>
    </reaction>
</comment>
<keyword evidence="11" id="KW-0614">Plasmid</keyword>
<dbReference type="InterPro" id="IPR014016">
    <property type="entry name" value="UvrD-like_ATP-bd"/>
</dbReference>
<keyword evidence="2 9" id="KW-0378">Hydrolase</keyword>
<keyword evidence="12" id="KW-1185">Reference proteome</keyword>
<dbReference type="Proteomes" id="UP000250179">
    <property type="component" value="Plasmid unnamed"/>
</dbReference>
<dbReference type="EMBL" id="CP014863">
    <property type="protein sequence ID" value="ASJ03803.1"/>
    <property type="molecule type" value="Genomic_DNA"/>
</dbReference>